<dbReference type="Pfam" id="PF00232">
    <property type="entry name" value="Glyco_hydro_1"/>
    <property type="match status" value="1"/>
</dbReference>
<evidence type="ECO:0000313" key="5">
    <source>
        <dbReference type="EMBL" id="KHJ80125.1"/>
    </source>
</evidence>
<comment type="similarity">
    <text evidence="1 4">Belongs to the glycosyl hydrolase 1 family.</text>
</comment>
<organism evidence="5 6">
    <name type="scientific">Oesophagostomum dentatum</name>
    <name type="common">Nodular worm</name>
    <dbReference type="NCBI Taxonomy" id="61180"/>
    <lineage>
        <taxon>Eukaryota</taxon>
        <taxon>Metazoa</taxon>
        <taxon>Ecdysozoa</taxon>
        <taxon>Nematoda</taxon>
        <taxon>Chromadorea</taxon>
        <taxon>Rhabditida</taxon>
        <taxon>Rhabditina</taxon>
        <taxon>Rhabditomorpha</taxon>
        <taxon>Strongyloidea</taxon>
        <taxon>Strongylidae</taxon>
        <taxon>Oesophagostomum</taxon>
    </lineage>
</organism>
<dbReference type="GO" id="GO:0005975">
    <property type="term" value="P:carbohydrate metabolic process"/>
    <property type="evidence" value="ECO:0007669"/>
    <property type="project" value="InterPro"/>
</dbReference>
<dbReference type="PANTHER" id="PTHR10353:SF36">
    <property type="entry name" value="LP05116P"/>
    <property type="match status" value="1"/>
</dbReference>
<sequence>MTLPNWLTSKTPLSLGDYPPAMRQILDEVSRKEGRTTSRLPHFTPYETQMLMGSLDFLGLNYYNTLTVRELPKEERGLHRGIEYDLDGAGWLSEKDMPVGRKGSWIRSHPSGLRAVLNYIKERYHNPDVFITENGCMDTPGEGLNDITRMRYLREHIAAVSQAIEDGCHVVGYTLWSLIDNFEWSDGYTNLFGINKIYFAMRLFLNAFYHENDFEFPATSTLDDRELAREKKNASKNLPFPDTTKSRRV</sequence>
<dbReference type="Gene3D" id="3.20.20.80">
    <property type="entry name" value="Glycosidases"/>
    <property type="match status" value="1"/>
</dbReference>
<dbReference type="Proteomes" id="UP000053660">
    <property type="component" value="Unassembled WGS sequence"/>
</dbReference>
<evidence type="ECO:0000313" key="6">
    <source>
        <dbReference type="Proteomes" id="UP000053660"/>
    </source>
</evidence>
<dbReference type="PANTHER" id="PTHR10353">
    <property type="entry name" value="GLYCOSYL HYDROLASE"/>
    <property type="match status" value="1"/>
</dbReference>
<gene>
    <name evidence="5" type="ORF">OESDEN_20209</name>
</gene>
<dbReference type="EMBL" id="KN601769">
    <property type="protein sequence ID" value="KHJ80125.1"/>
    <property type="molecule type" value="Genomic_DNA"/>
</dbReference>
<protein>
    <submittedName>
        <fullName evidence="5">Glycosyl hydrolase, family 1</fullName>
    </submittedName>
</protein>
<keyword evidence="2 5" id="KW-0378">Hydrolase</keyword>
<keyword evidence="6" id="KW-1185">Reference proteome</keyword>
<dbReference type="SUPFAM" id="SSF51445">
    <property type="entry name" value="(Trans)glycosidases"/>
    <property type="match status" value="1"/>
</dbReference>
<evidence type="ECO:0000256" key="3">
    <source>
        <dbReference type="ARBA" id="ARBA00023295"/>
    </source>
</evidence>
<accession>A0A0B1SAB4</accession>
<proteinExistence type="inferred from homology"/>
<dbReference type="AlphaFoldDB" id="A0A0B1SAB4"/>
<dbReference type="InterPro" id="IPR017853">
    <property type="entry name" value="GH"/>
</dbReference>
<dbReference type="InterPro" id="IPR001360">
    <property type="entry name" value="Glyco_hydro_1"/>
</dbReference>
<name>A0A0B1SAB4_OESDE</name>
<dbReference type="PRINTS" id="PR00131">
    <property type="entry name" value="GLHYDRLASE1"/>
</dbReference>
<keyword evidence="3" id="KW-0326">Glycosidase</keyword>
<dbReference type="GO" id="GO:0008422">
    <property type="term" value="F:beta-glucosidase activity"/>
    <property type="evidence" value="ECO:0007669"/>
    <property type="project" value="TreeGrafter"/>
</dbReference>
<reference evidence="5 6" key="1">
    <citation type="submission" date="2014-03" db="EMBL/GenBank/DDBJ databases">
        <title>Draft genome of the hookworm Oesophagostomum dentatum.</title>
        <authorList>
            <person name="Mitreva M."/>
        </authorList>
    </citation>
    <scope>NUCLEOTIDE SEQUENCE [LARGE SCALE GENOMIC DNA]</scope>
    <source>
        <strain evidence="5 6">OD-Hann</strain>
    </source>
</reference>
<evidence type="ECO:0000256" key="4">
    <source>
        <dbReference type="RuleBase" id="RU003690"/>
    </source>
</evidence>
<dbReference type="OrthoDB" id="65569at2759"/>
<evidence type="ECO:0000256" key="1">
    <source>
        <dbReference type="ARBA" id="ARBA00010838"/>
    </source>
</evidence>
<evidence type="ECO:0000256" key="2">
    <source>
        <dbReference type="ARBA" id="ARBA00022801"/>
    </source>
</evidence>